<comment type="caution">
    <text evidence="1">The sequence shown here is derived from an EMBL/GenBank/DDBJ whole genome shotgun (WGS) entry which is preliminary data.</text>
</comment>
<reference evidence="1" key="1">
    <citation type="submission" date="2021-08" db="EMBL/GenBank/DDBJ databases">
        <title>WGS assembly of Ceratopteris richardii.</title>
        <authorList>
            <person name="Marchant D.B."/>
            <person name="Chen G."/>
            <person name="Jenkins J."/>
            <person name="Shu S."/>
            <person name="Leebens-Mack J."/>
            <person name="Grimwood J."/>
            <person name="Schmutz J."/>
            <person name="Soltis P."/>
            <person name="Soltis D."/>
            <person name="Chen Z.-H."/>
        </authorList>
    </citation>
    <scope>NUCLEOTIDE SEQUENCE</scope>
    <source>
        <strain evidence="1">Whitten #5841</strain>
        <tissue evidence="1">Leaf</tissue>
    </source>
</reference>
<organism evidence="1 2">
    <name type="scientific">Ceratopteris richardii</name>
    <name type="common">Triangle waterfern</name>
    <dbReference type="NCBI Taxonomy" id="49495"/>
    <lineage>
        <taxon>Eukaryota</taxon>
        <taxon>Viridiplantae</taxon>
        <taxon>Streptophyta</taxon>
        <taxon>Embryophyta</taxon>
        <taxon>Tracheophyta</taxon>
        <taxon>Polypodiopsida</taxon>
        <taxon>Polypodiidae</taxon>
        <taxon>Polypodiales</taxon>
        <taxon>Pteridineae</taxon>
        <taxon>Pteridaceae</taxon>
        <taxon>Parkerioideae</taxon>
        <taxon>Ceratopteris</taxon>
    </lineage>
</organism>
<sequence>MHLVNSPYGSAGLAAQITHVGKDIKTQNFLEALDKGPFVGGMIDCISYYEIMGEDFSRKDVTLNPELWLLKMCVGAIVPKSMIGKRIL</sequence>
<dbReference type="Proteomes" id="UP000825935">
    <property type="component" value="Chromosome 11"/>
</dbReference>
<accession>A0A8T2TPY6</accession>
<dbReference type="PANTHER" id="PTHR34706">
    <property type="entry name" value="SLR1338 PROTEIN"/>
    <property type="match status" value="1"/>
</dbReference>
<dbReference type="PANTHER" id="PTHR34706:SF2">
    <property type="entry name" value="RFEF"/>
    <property type="match status" value="1"/>
</dbReference>
<keyword evidence="2" id="KW-1185">Reference proteome</keyword>
<protein>
    <submittedName>
        <fullName evidence="1">Uncharacterized protein</fullName>
    </submittedName>
</protein>
<evidence type="ECO:0000313" key="2">
    <source>
        <dbReference type="Proteomes" id="UP000825935"/>
    </source>
</evidence>
<name>A0A8T2TPY6_CERRI</name>
<dbReference type="AlphaFoldDB" id="A0A8T2TPY6"/>
<proteinExistence type="predicted"/>
<dbReference type="EMBL" id="CM035416">
    <property type="protein sequence ID" value="KAH7424508.1"/>
    <property type="molecule type" value="Genomic_DNA"/>
</dbReference>
<evidence type="ECO:0000313" key="1">
    <source>
        <dbReference type="EMBL" id="KAH7424508.1"/>
    </source>
</evidence>
<dbReference type="OrthoDB" id="1938624at2759"/>
<gene>
    <name evidence="1" type="ORF">KP509_11G012000</name>
</gene>